<keyword evidence="3" id="KW-1185">Reference proteome</keyword>
<proteinExistence type="predicted"/>
<keyword evidence="1" id="KW-0175">Coiled coil</keyword>
<gene>
    <name evidence="2" type="ORF">OESDEN_00089</name>
</gene>
<protein>
    <submittedName>
        <fullName evidence="2">Uncharacterized protein</fullName>
    </submittedName>
</protein>
<name>A0A0B1TRJ2_OESDE</name>
<evidence type="ECO:0000256" key="1">
    <source>
        <dbReference type="SAM" id="Coils"/>
    </source>
</evidence>
<dbReference type="AlphaFoldDB" id="A0A0B1TRJ2"/>
<dbReference type="EMBL" id="KN549201">
    <property type="protein sequence ID" value="KHJ99904.1"/>
    <property type="molecule type" value="Genomic_DNA"/>
</dbReference>
<accession>A0A0B1TRJ2</accession>
<organism evidence="2 3">
    <name type="scientific">Oesophagostomum dentatum</name>
    <name type="common">Nodular worm</name>
    <dbReference type="NCBI Taxonomy" id="61180"/>
    <lineage>
        <taxon>Eukaryota</taxon>
        <taxon>Metazoa</taxon>
        <taxon>Ecdysozoa</taxon>
        <taxon>Nematoda</taxon>
        <taxon>Chromadorea</taxon>
        <taxon>Rhabditida</taxon>
        <taxon>Rhabditina</taxon>
        <taxon>Rhabditomorpha</taxon>
        <taxon>Strongyloidea</taxon>
        <taxon>Strongylidae</taxon>
        <taxon>Oesophagostomum</taxon>
    </lineage>
</organism>
<dbReference type="SUPFAM" id="SSF90257">
    <property type="entry name" value="Myosin rod fragments"/>
    <property type="match status" value="1"/>
</dbReference>
<evidence type="ECO:0000313" key="2">
    <source>
        <dbReference type="EMBL" id="KHJ99904.1"/>
    </source>
</evidence>
<evidence type="ECO:0000313" key="3">
    <source>
        <dbReference type="Proteomes" id="UP000053660"/>
    </source>
</evidence>
<reference evidence="2 3" key="1">
    <citation type="submission" date="2014-03" db="EMBL/GenBank/DDBJ databases">
        <title>Draft genome of the hookworm Oesophagostomum dentatum.</title>
        <authorList>
            <person name="Mitreva M."/>
        </authorList>
    </citation>
    <scope>NUCLEOTIDE SEQUENCE [LARGE SCALE GENOMIC DNA]</scope>
    <source>
        <strain evidence="2 3">OD-Hann</strain>
    </source>
</reference>
<dbReference type="OrthoDB" id="1926336at2759"/>
<sequence length="381" mass="42907">MWLWLCCSHVVAALRVPLHAMASAIPDGEPPGGAAKSKLDNLSRDDLIRFVKKQLEHVRLSKVEVNSLKKQIEGKDATIRDLESEIATLKQATTFEDETSSHISSRAENGECISSEGVLEENANLKSEIATLKKERVRIEDDLAAALATNSELRSKLDDAVQEASALREQQTATDVFSLELKDYEKKMVQLNKSLKEAQTALEATNAEKNTLLEQLNAHKNSSDRASTECSTLMAQLQEAKQELADEQLRANELQSSLDRLQDNFNVLANARNDERVAFEEKMAQNEVLVEVLRKNVEQKQNELRNVVNEKDLLTTRLQDLENDYESYKSRARYVLEQKAQSSSDQLPSHIDLSAATDAIADLRHSLELLQYVILAFKNFW</sequence>
<feature type="coiled-coil region" evidence="1">
    <location>
        <begin position="65"/>
        <end position="338"/>
    </location>
</feature>
<dbReference type="Proteomes" id="UP000053660">
    <property type="component" value="Unassembled WGS sequence"/>
</dbReference>